<evidence type="ECO:0000313" key="3">
    <source>
        <dbReference type="EMBL" id="SUV16392.1"/>
    </source>
</evidence>
<dbReference type="EMBL" id="CP019980">
    <property type="protein sequence ID" value="AVK97688.1"/>
    <property type="molecule type" value="Genomic_DNA"/>
</dbReference>
<evidence type="ECO:0000313" key="5">
    <source>
        <dbReference type="Proteomes" id="UP000255295"/>
    </source>
</evidence>
<proteinExistence type="predicted"/>
<dbReference type="AlphaFoldDB" id="A0A2S0K2Y6"/>
<evidence type="ECO:0000313" key="2">
    <source>
        <dbReference type="EMBL" id="AVK97688.1"/>
    </source>
</evidence>
<dbReference type="RefSeq" id="WP_024362423.1">
    <property type="nucleotide sequence ID" value="NZ_BJNS01000066.1"/>
</dbReference>
<dbReference type="Pfam" id="PF21780">
    <property type="entry name" value="DUF6875"/>
    <property type="match status" value="1"/>
</dbReference>
<dbReference type="InterPro" id="IPR049240">
    <property type="entry name" value="DUF6875"/>
</dbReference>
<organism evidence="2 4">
    <name type="scientific">Lysinibacillus sphaericus</name>
    <name type="common">Bacillus sphaericus</name>
    <dbReference type="NCBI Taxonomy" id="1421"/>
    <lineage>
        <taxon>Bacteria</taxon>
        <taxon>Bacillati</taxon>
        <taxon>Bacillota</taxon>
        <taxon>Bacilli</taxon>
        <taxon>Bacillales</taxon>
        <taxon>Bacillaceae</taxon>
        <taxon>Lysinibacillus</taxon>
    </lineage>
</organism>
<dbReference type="Proteomes" id="UP000255295">
    <property type="component" value="Unassembled WGS sequence"/>
</dbReference>
<name>A0A2S0K2Y6_LYSSH</name>
<sequence length="215" mass="25118">MNKLLNLKFVKDNYNRKEIDTAIEYLDFCARPHPEKGAKGAICPFLPKALQEEAIFCSIIDRMEVNENEVKDIIIEGVQNFKKIKIKEEYLEKYKSLLIIFLSNKPLDNILKKLHQELKPEFIYQGIMIGEFYPSNMKKGLYNSKFYPVVSEVPMIAIRNLVKEDYTFFINERNSTDKLKFLKGYKDVFKNNLKESELKIIDNAIKDTSNSLASQ</sequence>
<evidence type="ECO:0000313" key="4">
    <source>
        <dbReference type="Proteomes" id="UP000238825"/>
    </source>
</evidence>
<feature type="domain" description="DUF6875" evidence="1">
    <location>
        <begin position="27"/>
        <end position="194"/>
    </location>
</feature>
<reference evidence="3 5" key="2">
    <citation type="submission" date="2018-06" db="EMBL/GenBank/DDBJ databases">
        <authorList>
            <consortium name="Pathogen Informatics"/>
            <person name="Doyle S."/>
        </authorList>
    </citation>
    <scope>NUCLEOTIDE SEQUENCE [LARGE SCALE GENOMIC DNA]</scope>
    <source>
        <strain evidence="3 5">NCTC10338</strain>
    </source>
</reference>
<dbReference type="Proteomes" id="UP000238825">
    <property type="component" value="Chromosome"/>
</dbReference>
<reference evidence="2 4" key="1">
    <citation type="submission" date="2017-03" db="EMBL/GenBank/DDBJ databases">
        <title>The whole genome sequencing and assembly of Lysinibacillus sphaericus DSM 28T strain.</title>
        <authorList>
            <person name="Lee Y.-J."/>
            <person name="Yi H."/>
            <person name="Bahn Y.-S."/>
            <person name="Kim J.F."/>
            <person name="Lee D.-W."/>
        </authorList>
    </citation>
    <scope>NUCLEOTIDE SEQUENCE [LARGE SCALE GENOMIC DNA]</scope>
    <source>
        <strain evidence="2 4">DSM 28</strain>
    </source>
</reference>
<evidence type="ECO:0000259" key="1">
    <source>
        <dbReference type="Pfam" id="PF21780"/>
    </source>
</evidence>
<accession>A0A2S0K2Y6</accession>
<dbReference type="GeneID" id="48277721"/>
<gene>
    <name evidence="2" type="ORF">LS41612_16110</name>
    <name evidence="3" type="ORF">NCTC10338_01471</name>
</gene>
<dbReference type="EMBL" id="UFSZ01000001">
    <property type="protein sequence ID" value="SUV16392.1"/>
    <property type="molecule type" value="Genomic_DNA"/>
</dbReference>
<protein>
    <recommendedName>
        <fullName evidence="1">DUF6875 domain-containing protein</fullName>
    </recommendedName>
</protein>